<feature type="binding site" evidence="2">
    <location>
        <position position="97"/>
    </location>
    <ligand>
        <name>Mg(2+)</name>
        <dbReference type="ChEBI" id="CHEBI:18420"/>
        <label>1</label>
        <note>catalytic</note>
    </ligand>
</feature>
<keyword evidence="2" id="KW-0479">Metal-binding</keyword>
<dbReference type="AlphaFoldDB" id="A0A368YJ22"/>
<dbReference type="InterPro" id="IPR000760">
    <property type="entry name" value="Inositol_monophosphatase-like"/>
</dbReference>
<evidence type="ECO:0000256" key="1">
    <source>
        <dbReference type="ARBA" id="ARBA00009759"/>
    </source>
</evidence>
<reference evidence="3 4" key="1">
    <citation type="submission" date="2018-07" db="EMBL/GenBank/DDBJ databases">
        <title>Genomic Encyclopedia of Type Strains, Phase III (KMG-III): the genomes of soil and plant-associated and newly described type strains.</title>
        <authorList>
            <person name="Whitman W."/>
        </authorList>
    </citation>
    <scope>NUCLEOTIDE SEQUENCE [LARGE SCALE GENOMIC DNA]</scope>
    <source>
        <strain evidence="3 4">CECT 8525</strain>
    </source>
</reference>
<dbReference type="GO" id="GO:0046872">
    <property type="term" value="F:metal ion binding"/>
    <property type="evidence" value="ECO:0007669"/>
    <property type="project" value="UniProtKB-KW"/>
</dbReference>
<dbReference type="PANTHER" id="PTHR20854:SF4">
    <property type="entry name" value="INOSITOL-1-MONOPHOSPHATASE-RELATED"/>
    <property type="match status" value="1"/>
</dbReference>
<evidence type="ECO:0000313" key="4">
    <source>
        <dbReference type="Proteomes" id="UP000253345"/>
    </source>
</evidence>
<protein>
    <submittedName>
        <fullName evidence="3">Fructose-1,6-bisphosphatase/inositol monophosphatase family enzyme</fullName>
    </submittedName>
</protein>
<feature type="binding site" evidence="2">
    <location>
        <position position="247"/>
    </location>
    <ligand>
        <name>Mg(2+)</name>
        <dbReference type="ChEBI" id="CHEBI:18420"/>
        <label>1</label>
        <note>catalytic</note>
    </ligand>
</feature>
<gene>
    <name evidence="3" type="ORF">DFP89_1241</name>
</gene>
<feature type="binding site" evidence="2">
    <location>
        <position position="122"/>
    </location>
    <ligand>
        <name>Mg(2+)</name>
        <dbReference type="ChEBI" id="CHEBI:18420"/>
        <label>1</label>
        <note>catalytic</note>
    </ligand>
</feature>
<evidence type="ECO:0000313" key="3">
    <source>
        <dbReference type="EMBL" id="RCW79609.1"/>
    </source>
</evidence>
<dbReference type="SUPFAM" id="SSF56655">
    <property type="entry name" value="Carbohydrate phosphatase"/>
    <property type="match status" value="1"/>
</dbReference>
<dbReference type="OrthoDB" id="9785695at2"/>
<proteinExistence type="inferred from homology"/>
<accession>A0A368YJ22</accession>
<sequence>MGQFSMTISAVAGSNLSGNQHAVTPSRITTDIAGQLVQIVRETARHEILPHFRSLDASGLTTKTSQNDLVTIADRAAERRIADAAGALFPTALIVGEEAVSDDPDLAARLADAELAIIIDPIDGTWNYARGLPLFGVNLAVVEDGKTIFGLHHDPVTDSWIEARLGAGTHRRDAAGYRQRLLIDAEVTTSAGLIPTALPRRAGRARWASLVADYERIGALGCSCHDYWLLAEGAVDFMFADQVRPWDHAAGVLLYSEAGGYGAMLSDGAPYLVARRDGPLLCARSPRLWDALRDKFLMPQAA</sequence>
<dbReference type="GO" id="GO:0006020">
    <property type="term" value="P:inositol metabolic process"/>
    <property type="evidence" value="ECO:0007669"/>
    <property type="project" value="TreeGrafter"/>
</dbReference>
<evidence type="ECO:0000256" key="2">
    <source>
        <dbReference type="PIRSR" id="PIRSR600760-2"/>
    </source>
</evidence>
<keyword evidence="2" id="KW-0460">Magnesium</keyword>
<dbReference type="GO" id="GO:0007165">
    <property type="term" value="P:signal transduction"/>
    <property type="evidence" value="ECO:0007669"/>
    <property type="project" value="TreeGrafter"/>
</dbReference>
<dbReference type="PANTHER" id="PTHR20854">
    <property type="entry name" value="INOSITOL MONOPHOSPHATASE"/>
    <property type="match status" value="1"/>
</dbReference>
<organism evidence="3 4">
    <name type="scientific">Paracoccus lutimaris</name>
    <dbReference type="NCBI Taxonomy" id="1490030"/>
    <lineage>
        <taxon>Bacteria</taxon>
        <taxon>Pseudomonadati</taxon>
        <taxon>Pseudomonadota</taxon>
        <taxon>Alphaproteobacteria</taxon>
        <taxon>Rhodobacterales</taxon>
        <taxon>Paracoccaceae</taxon>
        <taxon>Paracoccus</taxon>
    </lineage>
</organism>
<comment type="caution">
    <text evidence="3">The sequence shown here is derived from an EMBL/GenBank/DDBJ whole genome shotgun (WGS) entry which is preliminary data.</text>
</comment>
<dbReference type="EMBL" id="QPJL01000024">
    <property type="protein sequence ID" value="RCW79609.1"/>
    <property type="molecule type" value="Genomic_DNA"/>
</dbReference>
<dbReference type="PRINTS" id="PR00377">
    <property type="entry name" value="IMPHPHTASES"/>
</dbReference>
<dbReference type="Pfam" id="PF00459">
    <property type="entry name" value="Inositol_P"/>
    <property type="match status" value="1"/>
</dbReference>
<keyword evidence="4" id="KW-1185">Reference proteome</keyword>
<feature type="binding site" evidence="2">
    <location>
        <position position="123"/>
    </location>
    <ligand>
        <name>Mg(2+)</name>
        <dbReference type="ChEBI" id="CHEBI:18420"/>
        <label>1</label>
        <note>catalytic</note>
    </ligand>
</feature>
<dbReference type="Gene3D" id="3.30.540.10">
    <property type="entry name" value="Fructose-1,6-Bisphosphatase, subunit A, domain 1"/>
    <property type="match status" value="1"/>
</dbReference>
<comment type="cofactor">
    <cofactor evidence="2">
        <name>Mg(2+)</name>
        <dbReference type="ChEBI" id="CHEBI:18420"/>
    </cofactor>
</comment>
<comment type="similarity">
    <text evidence="1">Belongs to the inositol monophosphatase superfamily.</text>
</comment>
<name>A0A368YJ22_9RHOB</name>
<dbReference type="Gene3D" id="3.40.190.80">
    <property type="match status" value="1"/>
</dbReference>
<feature type="binding site" evidence="2">
    <location>
        <position position="120"/>
    </location>
    <ligand>
        <name>Mg(2+)</name>
        <dbReference type="ChEBI" id="CHEBI:18420"/>
        <label>1</label>
        <note>catalytic</note>
    </ligand>
</feature>
<dbReference type="Proteomes" id="UP000253345">
    <property type="component" value="Unassembled WGS sequence"/>
</dbReference>
<dbReference type="GO" id="GO:0008934">
    <property type="term" value="F:inositol monophosphate 1-phosphatase activity"/>
    <property type="evidence" value="ECO:0007669"/>
    <property type="project" value="TreeGrafter"/>
</dbReference>